<organism evidence="1 2">
    <name type="scientific">Candidatus Daviesbacteria bacterium RIFCSPHIGHO2_02_FULL_43_12</name>
    <dbReference type="NCBI Taxonomy" id="1797776"/>
    <lineage>
        <taxon>Bacteria</taxon>
        <taxon>Candidatus Daviesiibacteriota</taxon>
    </lineage>
</organism>
<evidence type="ECO:0000313" key="1">
    <source>
        <dbReference type="EMBL" id="OGE41180.1"/>
    </source>
</evidence>
<name>A0A1F5KK48_9BACT</name>
<dbReference type="PANTHER" id="PTHR37953">
    <property type="entry name" value="UPF0127 PROTEIN MJ1496"/>
    <property type="match status" value="1"/>
</dbReference>
<gene>
    <name evidence="1" type="ORF">A3D25_01450</name>
</gene>
<sequence>MKKFFIQLILLVVLTFLFLEYALKPENFSAFLGGFDGGTPSETQTQVKIASTTITVDVADTKAKRAKGLGGRTSLDPNSGMLFIFDSPAKQRFWMKGLQFPLDIIFISNNRIVDIMPNIQPPMEGQIDSELPIYTPKTESDMVLEVNGGFVSSHNIHIGDTIEVQTISELPAD</sequence>
<evidence type="ECO:0000313" key="2">
    <source>
        <dbReference type="Proteomes" id="UP000177328"/>
    </source>
</evidence>
<dbReference type="Pfam" id="PF02643">
    <property type="entry name" value="DUF192"/>
    <property type="match status" value="1"/>
</dbReference>
<proteinExistence type="predicted"/>
<comment type="caution">
    <text evidence="1">The sequence shown here is derived from an EMBL/GenBank/DDBJ whole genome shotgun (WGS) entry which is preliminary data.</text>
</comment>
<dbReference type="Gene3D" id="2.60.120.1140">
    <property type="entry name" value="Protein of unknown function DUF192"/>
    <property type="match status" value="1"/>
</dbReference>
<evidence type="ECO:0008006" key="3">
    <source>
        <dbReference type="Google" id="ProtNLM"/>
    </source>
</evidence>
<dbReference type="InterPro" id="IPR003795">
    <property type="entry name" value="DUF192"/>
</dbReference>
<dbReference type="EMBL" id="MFDD01000002">
    <property type="protein sequence ID" value="OGE41180.1"/>
    <property type="molecule type" value="Genomic_DNA"/>
</dbReference>
<dbReference type="InterPro" id="IPR038695">
    <property type="entry name" value="Saro_0823-like_sf"/>
</dbReference>
<protein>
    <recommendedName>
        <fullName evidence="3">DUF192 domain-containing protein</fullName>
    </recommendedName>
</protein>
<reference evidence="1 2" key="1">
    <citation type="journal article" date="2016" name="Nat. Commun.">
        <title>Thousands of microbial genomes shed light on interconnected biogeochemical processes in an aquifer system.</title>
        <authorList>
            <person name="Anantharaman K."/>
            <person name="Brown C.T."/>
            <person name="Hug L.A."/>
            <person name="Sharon I."/>
            <person name="Castelle C.J."/>
            <person name="Probst A.J."/>
            <person name="Thomas B.C."/>
            <person name="Singh A."/>
            <person name="Wilkins M.J."/>
            <person name="Karaoz U."/>
            <person name="Brodie E.L."/>
            <person name="Williams K.H."/>
            <person name="Hubbard S.S."/>
            <person name="Banfield J.F."/>
        </authorList>
    </citation>
    <scope>NUCLEOTIDE SEQUENCE [LARGE SCALE GENOMIC DNA]</scope>
</reference>
<dbReference type="Proteomes" id="UP000177328">
    <property type="component" value="Unassembled WGS sequence"/>
</dbReference>
<accession>A0A1F5KK48</accession>
<dbReference type="PANTHER" id="PTHR37953:SF1">
    <property type="entry name" value="UPF0127 PROTEIN MJ1496"/>
    <property type="match status" value="1"/>
</dbReference>
<dbReference type="AlphaFoldDB" id="A0A1F5KK48"/>